<evidence type="ECO:0000313" key="3">
    <source>
        <dbReference type="Proteomes" id="UP000294914"/>
    </source>
</evidence>
<keyword evidence="1" id="KW-0472">Membrane</keyword>
<dbReference type="Pfam" id="PF07456">
    <property type="entry name" value="Hpre_diP_synt_I"/>
    <property type="match status" value="1"/>
</dbReference>
<protein>
    <submittedName>
        <fullName evidence="2">Heptaprenyl diphosphate synthase</fullName>
    </submittedName>
</protein>
<feature type="transmembrane region" description="Helical" evidence="1">
    <location>
        <begin position="109"/>
        <end position="132"/>
    </location>
</feature>
<dbReference type="PIRSF" id="PIRSF027391">
    <property type="entry name" value="Hpre_diP_synt_I"/>
    <property type="match status" value="1"/>
</dbReference>
<dbReference type="RefSeq" id="WP_134080832.1">
    <property type="nucleotide sequence ID" value="NZ_SOQX01000001.1"/>
</dbReference>
<dbReference type="Gene3D" id="1.10.1760.20">
    <property type="match status" value="1"/>
</dbReference>
<reference evidence="2 3" key="1">
    <citation type="submission" date="2019-03" db="EMBL/GenBank/DDBJ databases">
        <title>Genomic Encyclopedia of Type Strains, Phase IV (KMG-IV): sequencing the most valuable type-strain genomes for metagenomic binning, comparative biology and taxonomic classification.</title>
        <authorList>
            <person name="Goeker M."/>
        </authorList>
    </citation>
    <scope>NUCLEOTIDE SEQUENCE [LARGE SCALE GENOMIC DNA]</scope>
    <source>
        <strain evidence="2 3">DSM 16326</strain>
    </source>
</reference>
<comment type="caution">
    <text evidence="2">The sequence shown here is derived from an EMBL/GenBank/DDBJ whole genome shotgun (WGS) entry which is preliminary data.</text>
</comment>
<proteinExistence type="predicted"/>
<dbReference type="AlphaFoldDB" id="A0A4V3H4R4"/>
<keyword evidence="1" id="KW-0812">Transmembrane</keyword>
<feature type="transmembrane region" description="Helical" evidence="1">
    <location>
        <begin position="14"/>
        <end position="31"/>
    </location>
</feature>
<evidence type="ECO:0000256" key="1">
    <source>
        <dbReference type="SAM" id="Phobius"/>
    </source>
</evidence>
<keyword evidence="3" id="KW-1185">Reference proteome</keyword>
<dbReference type="InterPro" id="IPR010898">
    <property type="entry name" value="Hpre_diP_synth_I"/>
</dbReference>
<dbReference type="InterPro" id="IPR014535">
    <property type="entry name" value="Hpre_diP_synt_I"/>
</dbReference>
<sequence length="169" mass="18213">MKLHLHPTVEDHRIAWLAAAAVSIHILEALLPSPLPGLKPGFANVITICVLCLYGWSTAAWVSLLRVLVGSLLLGTFLSPTFMLSLAGALASLLILWPMTRLPGRGFGPVGYSLAAAMAHISGQFLLAWGWFVPHAGIWRLFPVLLSFAVLVGLVNGIITQKVVKHLHD</sequence>
<organism evidence="2 3">
    <name type="scientific">Thiohalophilus thiocyanatoxydans</name>
    <dbReference type="NCBI Taxonomy" id="381308"/>
    <lineage>
        <taxon>Bacteria</taxon>
        <taxon>Pseudomonadati</taxon>
        <taxon>Pseudomonadota</taxon>
        <taxon>Gammaproteobacteria</taxon>
        <taxon>Thiohalomonadales</taxon>
        <taxon>Thiohalophilaceae</taxon>
        <taxon>Thiohalophilus</taxon>
    </lineage>
</organism>
<feature type="transmembrane region" description="Helical" evidence="1">
    <location>
        <begin position="138"/>
        <end position="159"/>
    </location>
</feature>
<feature type="transmembrane region" description="Helical" evidence="1">
    <location>
        <begin position="77"/>
        <end position="97"/>
    </location>
</feature>
<feature type="transmembrane region" description="Helical" evidence="1">
    <location>
        <begin position="43"/>
        <end position="65"/>
    </location>
</feature>
<dbReference type="OrthoDB" id="9799095at2"/>
<dbReference type="EMBL" id="SOQX01000001">
    <property type="protein sequence ID" value="TDY04165.1"/>
    <property type="molecule type" value="Genomic_DNA"/>
</dbReference>
<name>A0A4V3H4R4_9GAMM</name>
<evidence type="ECO:0000313" key="2">
    <source>
        <dbReference type="EMBL" id="TDY04165.1"/>
    </source>
</evidence>
<accession>A0A4V3H4R4</accession>
<keyword evidence="1" id="KW-1133">Transmembrane helix</keyword>
<gene>
    <name evidence="2" type="ORF">EDC23_0537</name>
</gene>
<dbReference type="Proteomes" id="UP000294914">
    <property type="component" value="Unassembled WGS sequence"/>
</dbReference>